<accession>A0A8I6XZZ4</accession>
<dbReference type="InterPro" id="IPR032675">
    <property type="entry name" value="LRR_dom_sf"/>
</dbReference>
<dbReference type="Proteomes" id="UP000011116">
    <property type="component" value="Chromosome 5H"/>
</dbReference>
<dbReference type="Pfam" id="PF23622">
    <property type="entry name" value="LRR_At1g61320_AtMIF1"/>
    <property type="match status" value="1"/>
</dbReference>
<dbReference type="InterPro" id="IPR053772">
    <property type="entry name" value="At1g61320/At1g61330-like"/>
</dbReference>
<evidence type="ECO:0000313" key="2">
    <source>
        <dbReference type="EnsemblPlants" id="HORVU.MOREX.r3.5HG0492430.1"/>
    </source>
</evidence>
<reference evidence="2" key="2">
    <citation type="submission" date="2020-10" db="EMBL/GenBank/DDBJ databases">
        <authorList>
            <person name="Scholz U."/>
            <person name="Mascher M."/>
            <person name="Fiebig A."/>
        </authorList>
    </citation>
    <scope>NUCLEOTIDE SEQUENCE [LARGE SCALE GENOMIC DNA]</scope>
    <source>
        <strain evidence="2">cv. Morex</strain>
    </source>
</reference>
<evidence type="ECO:0000259" key="1">
    <source>
        <dbReference type="Pfam" id="PF23622"/>
    </source>
</evidence>
<organism evidence="2 3">
    <name type="scientific">Hordeum vulgare subsp. vulgare</name>
    <name type="common">Domesticated barley</name>
    <dbReference type="NCBI Taxonomy" id="112509"/>
    <lineage>
        <taxon>Eukaryota</taxon>
        <taxon>Viridiplantae</taxon>
        <taxon>Streptophyta</taxon>
        <taxon>Embryophyta</taxon>
        <taxon>Tracheophyta</taxon>
        <taxon>Spermatophyta</taxon>
        <taxon>Magnoliopsida</taxon>
        <taxon>Liliopsida</taxon>
        <taxon>Poales</taxon>
        <taxon>Poaceae</taxon>
        <taxon>BOP clade</taxon>
        <taxon>Pooideae</taxon>
        <taxon>Triticodae</taxon>
        <taxon>Triticeae</taxon>
        <taxon>Hordeinae</taxon>
        <taxon>Hordeum</taxon>
    </lineage>
</organism>
<keyword evidence="3" id="KW-1185">Reference proteome</keyword>
<dbReference type="EnsemblPlants" id="HORVU.MOREX.r3.5HG0492430.1">
    <property type="protein sequence ID" value="HORVU.MOREX.r3.5HG0492430.1"/>
    <property type="gene ID" value="HORVU.MOREX.r3.5HG0492430"/>
</dbReference>
<sequence length="308" mass="34881">MQDAARAACVSHAFKRSWRCYPNLAFNTKALGVDERSCGKDEIVRNFTSKVDNILNNHSCIAIKTLEIVFRYYDDKVCNLDSWLQTAITPGIEKLTVQLSTKSRKHYNFPCSLLASENGKLIQYLKLSCCAFSPTVGLCLKSLSRLELLNVNITGDQLGSLLHNAVALQRMKLNGCDYIICLKIPFHLQQLKYLEVFHCSSLRVIEIEAPNFSNFQFRGLRQVQLSLGVALQFKKFDMSFPGVVSYTCANLLSNLRYVEALSLCSWHEIIDTPVLPIKFLHLKHLSVDLNAMIFSPTYDVLLFSNILV</sequence>
<reference evidence="3" key="1">
    <citation type="journal article" date="2012" name="Nature">
        <title>A physical, genetic and functional sequence assembly of the barley genome.</title>
        <authorList>
            <consortium name="The International Barley Genome Sequencing Consortium"/>
            <person name="Mayer K.F."/>
            <person name="Waugh R."/>
            <person name="Brown J.W."/>
            <person name="Schulman A."/>
            <person name="Langridge P."/>
            <person name="Platzer M."/>
            <person name="Fincher G.B."/>
            <person name="Muehlbauer G.J."/>
            <person name="Sato K."/>
            <person name="Close T.J."/>
            <person name="Wise R.P."/>
            <person name="Stein N."/>
        </authorList>
    </citation>
    <scope>NUCLEOTIDE SEQUENCE [LARGE SCALE GENOMIC DNA]</scope>
    <source>
        <strain evidence="3">cv. Morex</strain>
    </source>
</reference>
<proteinExistence type="predicted"/>
<reference evidence="2" key="3">
    <citation type="submission" date="2022-01" db="UniProtKB">
        <authorList>
            <consortium name="EnsemblPlants"/>
        </authorList>
    </citation>
    <scope>IDENTIFICATION</scope>
    <source>
        <strain evidence="2">subsp. vulgare</strain>
    </source>
</reference>
<dbReference type="Gramene" id="HORVU.MOREX.r2.5HG0407990.1">
    <property type="protein sequence ID" value="HORVU.MOREX.r2.5HG0407990.1"/>
    <property type="gene ID" value="HORVU.MOREX.r2.5HG0407990"/>
</dbReference>
<dbReference type="Gramene" id="HORVU.MOREX.r3.5HG0492430.1">
    <property type="protein sequence ID" value="HORVU.MOREX.r3.5HG0492430.1"/>
    <property type="gene ID" value="HORVU.MOREX.r3.5HG0492430"/>
</dbReference>
<dbReference type="PANTHER" id="PTHR34145:SF37">
    <property type="entry name" value="F-BOX DOMAIN-CONTAINING PROTEIN"/>
    <property type="match status" value="1"/>
</dbReference>
<dbReference type="Gene3D" id="3.80.10.10">
    <property type="entry name" value="Ribonuclease Inhibitor"/>
    <property type="match status" value="1"/>
</dbReference>
<evidence type="ECO:0000313" key="3">
    <source>
        <dbReference type="Proteomes" id="UP000011116"/>
    </source>
</evidence>
<dbReference type="SUPFAM" id="SSF52047">
    <property type="entry name" value="RNI-like"/>
    <property type="match status" value="1"/>
</dbReference>
<protein>
    <recommendedName>
        <fullName evidence="1">At1g61320/AtMIF1 LRR domain-containing protein</fullName>
    </recommendedName>
</protein>
<dbReference type="PANTHER" id="PTHR34145">
    <property type="entry name" value="OS02G0105600 PROTEIN"/>
    <property type="match status" value="1"/>
</dbReference>
<dbReference type="OMA" id="WHEIIDT"/>
<dbReference type="AlphaFoldDB" id="A0A8I6XZZ4"/>
<feature type="domain" description="At1g61320/AtMIF1 LRR" evidence="1">
    <location>
        <begin position="54"/>
        <end position="301"/>
    </location>
</feature>
<name>A0A8I6XZZ4_HORVV</name>
<dbReference type="InterPro" id="IPR055357">
    <property type="entry name" value="LRR_At1g61320_AtMIF1"/>
</dbReference>